<dbReference type="GO" id="GO:0015344">
    <property type="term" value="F:siderophore uptake transmembrane transporter activity"/>
    <property type="evidence" value="ECO:0007669"/>
    <property type="project" value="TreeGrafter"/>
</dbReference>
<dbReference type="EMBL" id="CP032489">
    <property type="protein sequence ID" value="AYD47837.1"/>
    <property type="molecule type" value="Genomic_DNA"/>
</dbReference>
<evidence type="ECO:0000256" key="4">
    <source>
        <dbReference type="ARBA" id="ARBA00022692"/>
    </source>
</evidence>
<comment type="subcellular location">
    <subcellularLocation>
        <location evidence="1 10">Cell outer membrane</location>
        <topology evidence="1 10">Multi-pass membrane protein</topology>
    </subcellularLocation>
</comment>
<dbReference type="Gene3D" id="2.40.170.20">
    <property type="entry name" value="TonB-dependent receptor, beta-barrel domain"/>
    <property type="match status" value="1"/>
</dbReference>
<evidence type="ECO:0000313" key="14">
    <source>
        <dbReference type="EMBL" id="AYD47837.1"/>
    </source>
</evidence>
<dbReference type="GO" id="GO:0044718">
    <property type="term" value="P:siderophore transmembrane transport"/>
    <property type="evidence" value="ECO:0007669"/>
    <property type="project" value="TreeGrafter"/>
</dbReference>
<dbReference type="PANTHER" id="PTHR30069:SF29">
    <property type="entry name" value="HEMOGLOBIN AND HEMOGLOBIN-HAPTOGLOBIN-BINDING PROTEIN 1-RELATED"/>
    <property type="match status" value="1"/>
</dbReference>
<keyword evidence="5" id="KW-0732">Signal</keyword>
<name>A0A386HPG9_9BACT</name>
<reference evidence="14 15" key="1">
    <citation type="submission" date="2018-09" db="EMBL/GenBank/DDBJ databases">
        <title>Arachidicoccus sp. nov., a bacterium isolated from soil.</title>
        <authorList>
            <person name="Weon H.-Y."/>
            <person name="Kwon S.-W."/>
            <person name="Lee S.A."/>
        </authorList>
    </citation>
    <scope>NUCLEOTIDE SEQUENCE [LARGE SCALE GENOMIC DNA]</scope>
    <source>
        <strain evidence="14 15">KIS59-12</strain>
    </source>
</reference>
<evidence type="ECO:0000259" key="13">
    <source>
        <dbReference type="Pfam" id="PF07715"/>
    </source>
</evidence>
<keyword evidence="6 11" id="KW-0798">TonB box</keyword>
<evidence type="ECO:0000313" key="15">
    <source>
        <dbReference type="Proteomes" id="UP000266118"/>
    </source>
</evidence>
<dbReference type="InterPro" id="IPR000531">
    <property type="entry name" value="Beta-barrel_TonB"/>
</dbReference>
<protein>
    <submittedName>
        <fullName evidence="14">TonB-dependent receptor</fullName>
    </submittedName>
</protein>
<dbReference type="SUPFAM" id="SSF56935">
    <property type="entry name" value="Porins"/>
    <property type="match status" value="1"/>
</dbReference>
<dbReference type="AlphaFoldDB" id="A0A386HPG9"/>
<dbReference type="OrthoDB" id="9762903at2"/>
<dbReference type="Pfam" id="PF07715">
    <property type="entry name" value="Plug"/>
    <property type="match status" value="1"/>
</dbReference>
<evidence type="ECO:0000259" key="12">
    <source>
        <dbReference type="Pfam" id="PF00593"/>
    </source>
</evidence>
<keyword evidence="15" id="KW-1185">Reference proteome</keyword>
<dbReference type="Gene3D" id="2.170.130.10">
    <property type="entry name" value="TonB-dependent receptor, plug domain"/>
    <property type="match status" value="1"/>
</dbReference>
<keyword evidence="3 10" id="KW-1134">Transmembrane beta strand</keyword>
<evidence type="ECO:0000256" key="6">
    <source>
        <dbReference type="ARBA" id="ARBA00023077"/>
    </source>
</evidence>
<keyword evidence="9 10" id="KW-0998">Cell outer membrane</keyword>
<dbReference type="InterPro" id="IPR036942">
    <property type="entry name" value="Beta-barrel_TonB_sf"/>
</dbReference>
<sequence>MPLFFLMSRLFLIIIFCLLIFRCLAQNDGGHHLKQVNVTAKKFDSSYLSLNPFQNLRDTDLSRMNVYSVADAVKYFSGVQVKDYGGIGGFKSINVRSLGANHTGISYDGLMLSDVQNGQIDLGRFPANSFTNISLTNAEPNNLLQSARAFSYASVLELTTDNISDNQPKRNNYINTGLTAGSFGLIEPFVNLRHQFSKKFSTTFSTDWQYANGQYNFSYVNNDSTEKARRLNADIKALKLSASAKYLFANSVLNADVYAYNSQRGLPNSIVYYNYTGGQRYWDNDFFAQASWQKKISTKSNLLLLAKYNAAYNKYVDTTFLNSAGMLKNVFWQREFYTSAAFKQKLFSFMDVAIGSDFFINNLHSEQSNFINPKRYTWLNNISTKINFAPFVITANLLSTIVNNTVENGSKPPNMQAHSPSVSLGYKPIKNIPLRIRSFYKSIFRMPTFNDLYYTNVGNTNLKPEDTKQWDIGVTWQQNLKHSVLQNFLLTTDVYYNNITNMILAIPQQNLAQWSMQNIGKVQIKGLDITSKFYFKPIQYWHFSLFANYSFQQAINMTNPQSALYKNQIPYTPKNFGSFNLLGDYKKFSFGYNALFSGYRYINGQNSYATYLAGWSTQDLSVAYHYTSKKEQIISFKFQLNNLFNQQYQVVKYYPMPGRNFKLSISLQI</sequence>
<dbReference type="InterPro" id="IPR012910">
    <property type="entry name" value="Plug_dom"/>
</dbReference>
<dbReference type="Pfam" id="PF00593">
    <property type="entry name" value="TonB_dep_Rec_b-barrel"/>
    <property type="match status" value="1"/>
</dbReference>
<evidence type="ECO:0000256" key="8">
    <source>
        <dbReference type="ARBA" id="ARBA00023170"/>
    </source>
</evidence>
<dbReference type="InterPro" id="IPR037066">
    <property type="entry name" value="Plug_dom_sf"/>
</dbReference>
<evidence type="ECO:0000256" key="11">
    <source>
        <dbReference type="RuleBase" id="RU003357"/>
    </source>
</evidence>
<accession>A0A386HPG9</accession>
<dbReference type="PROSITE" id="PS52016">
    <property type="entry name" value="TONB_DEPENDENT_REC_3"/>
    <property type="match status" value="1"/>
</dbReference>
<keyword evidence="2 10" id="KW-0813">Transport</keyword>
<evidence type="ECO:0000256" key="5">
    <source>
        <dbReference type="ARBA" id="ARBA00022729"/>
    </source>
</evidence>
<evidence type="ECO:0000256" key="7">
    <source>
        <dbReference type="ARBA" id="ARBA00023136"/>
    </source>
</evidence>
<dbReference type="Proteomes" id="UP000266118">
    <property type="component" value="Chromosome"/>
</dbReference>
<keyword evidence="4 10" id="KW-0812">Transmembrane</keyword>
<evidence type="ECO:0000256" key="9">
    <source>
        <dbReference type="ARBA" id="ARBA00023237"/>
    </source>
</evidence>
<feature type="domain" description="TonB-dependent receptor-like beta-barrel" evidence="12">
    <location>
        <begin position="197"/>
        <end position="643"/>
    </location>
</feature>
<keyword evidence="8 14" id="KW-0675">Receptor</keyword>
<evidence type="ECO:0000256" key="3">
    <source>
        <dbReference type="ARBA" id="ARBA00022452"/>
    </source>
</evidence>
<dbReference type="KEGG" id="ark:D6B99_09695"/>
<comment type="similarity">
    <text evidence="10 11">Belongs to the TonB-dependent receptor family.</text>
</comment>
<gene>
    <name evidence="14" type="ORF">D6B99_09695</name>
</gene>
<keyword evidence="7 10" id="KW-0472">Membrane</keyword>
<proteinExistence type="inferred from homology"/>
<evidence type="ECO:0000256" key="1">
    <source>
        <dbReference type="ARBA" id="ARBA00004571"/>
    </source>
</evidence>
<dbReference type="PANTHER" id="PTHR30069">
    <property type="entry name" value="TONB-DEPENDENT OUTER MEMBRANE RECEPTOR"/>
    <property type="match status" value="1"/>
</dbReference>
<evidence type="ECO:0000256" key="2">
    <source>
        <dbReference type="ARBA" id="ARBA00022448"/>
    </source>
</evidence>
<dbReference type="GO" id="GO:0009279">
    <property type="term" value="C:cell outer membrane"/>
    <property type="evidence" value="ECO:0007669"/>
    <property type="project" value="UniProtKB-SubCell"/>
</dbReference>
<feature type="domain" description="TonB-dependent receptor plug" evidence="13">
    <location>
        <begin position="55"/>
        <end position="137"/>
    </location>
</feature>
<organism evidence="14 15">
    <name type="scientific">Arachidicoccus soli</name>
    <dbReference type="NCBI Taxonomy" id="2341117"/>
    <lineage>
        <taxon>Bacteria</taxon>
        <taxon>Pseudomonadati</taxon>
        <taxon>Bacteroidota</taxon>
        <taxon>Chitinophagia</taxon>
        <taxon>Chitinophagales</taxon>
        <taxon>Chitinophagaceae</taxon>
        <taxon>Arachidicoccus</taxon>
    </lineage>
</organism>
<evidence type="ECO:0000256" key="10">
    <source>
        <dbReference type="PROSITE-ProRule" id="PRU01360"/>
    </source>
</evidence>
<dbReference type="InterPro" id="IPR039426">
    <property type="entry name" value="TonB-dep_rcpt-like"/>
</dbReference>